<protein>
    <submittedName>
        <fullName evidence="1">Uncharacterized protein</fullName>
    </submittedName>
</protein>
<dbReference type="EMBL" id="JASBWS010000016">
    <property type="protein sequence ID" value="KAJ9112133.1"/>
    <property type="molecule type" value="Genomic_DNA"/>
</dbReference>
<gene>
    <name evidence="1" type="ORF">QFC20_002314</name>
</gene>
<evidence type="ECO:0000313" key="2">
    <source>
        <dbReference type="Proteomes" id="UP001230649"/>
    </source>
</evidence>
<comment type="caution">
    <text evidence="1">The sequence shown here is derived from an EMBL/GenBank/DDBJ whole genome shotgun (WGS) entry which is preliminary data.</text>
</comment>
<reference evidence="1" key="1">
    <citation type="submission" date="2023-04" db="EMBL/GenBank/DDBJ databases">
        <title>Draft Genome sequencing of Naganishia species isolated from polar environments using Oxford Nanopore Technology.</title>
        <authorList>
            <person name="Leo P."/>
            <person name="Venkateswaran K."/>
        </authorList>
    </citation>
    <scope>NUCLEOTIDE SEQUENCE</scope>
    <source>
        <strain evidence="1">MNA-CCFEE 5262</strain>
    </source>
</reference>
<evidence type="ECO:0000313" key="1">
    <source>
        <dbReference type="EMBL" id="KAJ9112133.1"/>
    </source>
</evidence>
<organism evidence="1 2">
    <name type="scientific">Naganishia adeliensis</name>
    <dbReference type="NCBI Taxonomy" id="92952"/>
    <lineage>
        <taxon>Eukaryota</taxon>
        <taxon>Fungi</taxon>
        <taxon>Dikarya</taxon>
        <taxon>Basidiomycota</taxon>
        <taxon>Agaricomycotina</taxon>
        <taxon>Tremellomycetes</taxon>
        <taxon>Filobasidiales</taxon>
        <taxon>Filobasidiaceae</taxon>
        <taxon>Naganishia</taxon>
    </lineage>
</organism>
<sequence>MSVGAETKTPSTTDVTVYDKRTYLEKRALVAGQLCATIPVTVPGSFLTGPISIATLNANIPLSINLALAITVYLLNTGVINAAITAAQTRLNAIAPTCNYPTNSIPACSTYAGAVLLTGTSCYFTCSATTKDCGQFCIPLTQNCVSGIPAQRALAPESDLCPSGLTACYLGNLASLATGRKVSWDCLDTEKDIESCGGCQFPQIAEAQGEDCTEMDGVDEVTCNEGKCEAISCIRGFKLNGTECVHDATYKSFWVQHA</sequence>
<accession>A0ACC2WK67</accession>
<name>A0ACC2WK67_9TREE</name>
<keyword evidence="2" id="KW-1185">Reference proteome</keyword>
<dbReference type="Proteomes" id="UP001230649">
    <property type="component" value="Unassembled WGS sequence"/>
</dbReference>
<proteinExistence type="predicted"/>